<dbReference type="Proteomes" id="UP001305779">
    <property type="component" value="Unassembled WGS sequence"/>
</dbReference>
<comment type="caution">
    <text evidence="3">The sequence shown here is derived from an EMBL/GenBank/DDBJ whole genome shotgun (WGS) entry which is preliminary data.</text>
</comment>
<feature type="domain" description="Heterokaryon incompatibility" evidence="2">
    <location>
        <begin position="57"/>
        <end position="224"/>
    </location>
</feature>
<dbReference type="Pfam" id="PF06985">
    <property type="entry name" value="HET"/>
    <property type="match status" value="1"/>
</dbReference>
<organism evidence="3 4">
    <name type="scientific">Zasmidium cellare</name>
    <name type="common">Wine cellar mold</name>
    <name type="synonym">Racodium cellare</name>
    <dbReference type="NCBI Taxonomy" id="395010"/>
    <lineage>
        <taxon>Eukaryota</taxon>
        <taxon>Fungi</taxon>
        <taxon>Dikarya</taxon>
        <taxon>Ascomycota</taxon>
        <taxon>Pezizomycotina</taxon>
        <taxon>Dothideomycetes</taxon>
        <taxon>Dothideomycetidae</taxon>
        <taxon>Mycosphaerellales</taxon>
        <taxon>Mycosphaerellaceae</taxon>
        <taxon>Zasmidium</taxon>
    </lineage>
</organism>
<evidence type="ECO:0000256" key="1">
    <source>
        <dbReference type="SAM" id="MobiDB-lite"/>
    </source>
</evidence>
<reference evidence="3 4" key="1">
    <citation type="journal article" date="2023" name="G3 (Bethesda)">
        <title>A chromosome-level genome assembly of Zasmidium syzygii isolated from banana leaves.</title>
        <authorList>
            <person name="van Westerhoven A.C."/>
            <person name="Mehrabi R."/>
            <person name="Talebi R."/>
            <person name="Steentjes M.B.F."/>
            <person name="Corcolon B."/>
            <person name="Chong P.A."/>
            <person name="Kema G.H.J."/>
            <person name="Seidl M.F."/>
        </authorList>
    </citation>
    <scope>NUCLEOTIDE SEQUENCE [LARGE SCALE GENOMIC DNA]</scope>
    <source>
        <strain evidence="3 4">P124</strain>
    </source>
</reference>
<dbReference type="InterPro" id="IPR010730">
    <property type="entry name" value="HET"/>
</dbReference>
<accession>A0ABR0EHV8</accession>
<protein>
    <recommendedName>
        <fullName evidence="2">Heterokaryon incompatibility domain-containing protein</fullName>
    </recommendedName>
</protein>
<dbReference type="InterPro" id="IPR052895">
    <property type="entry name" value="HetReg/Transcr_Mod"/>
</dbReference>
<keyword evidence="4" id="KW-1185">Reference proteome</keyword>
<dbReference type="EMBL" id="JAXOVC010000006">
    <property type="protein sequence ID" value="KAK4500730.1"/>
    <property type="molecule type" value="Genomic_DNA"/>
</dbReference>
<sequence length="319" mass="36713">MGEHETTSFASKPPRFTHTPLRDAGNQIRLLRFDHGYDPDEIHLSISTWPFYYAPPYVAASYAWGSPRDTCEITIGERAYQIRCNCRNALLQIQAQAPDDFVWADSICINQTDLDEKAQQEGMMGDIFAKAQIVYSCIGEHANRSEDVFMMANDNALFVKKNLRNDENLDPHWTSERFEGKSSGTRKDMRASTNDWALHPRVFCKSLYHFSERPYWRRMWIVQEVFLARRCLVLCGPDCVSFDGLVALMGTCAQLGFVGRGDYESDAVFSRSAEFLNNGRDLEPRDILWRMSILLQDKSRSMKQKRPLQLLEAFNSFST</sequence>
<name>A0ABR0EHV8_ZASCE</name>
<evidence type="ECO:0000313" key="4">
    <source>
        <dbReference type="Proteomes" id="UP001305779"/>
    </source>
</evidence>
<dbReference type="PANTHER" id="PTHR24148:SF73">
    <property type="entry name" value="HET DOMAIN PROTEIN (AFU_ORTHOLOGUE AFUA_8G01020)"/>
    <property type="match status" value="1"/>
</dbReference>
<proteinExistence type="predicted"/>
<evidence type="ECO:0000313" key="3">
    <source>
        <dbReference type="EMBL" id="KAK4500730.1"/>
    </source>
</evidence>
<gene>
    <name evidence="3" type="ORF">PRZ48_008920</name>
</gene>
<evidence type="ECO:0000259" key="2">
    <source>
        <dbReference type="Pfam" id="PF06985"/>
    </source>
</evidence>
<feature type="region of interest" description="Disordered" evidence="1">
    <location>
        <begin position="1"/>
        <end position="20"/>
    </location>
</feature>
<dbReference type="PANTHER" id="PTHR24148">
    <property type="entry name" value="ANKYRIN REPEAT DOMAIN-CONTAINING PROTEIN 39 HOMOLOG-RELATED"/>
    <property type="match status" value="1"/>
</dbReference>